<keyword evidence="3" id="KW-1185">Reference proteome</keyword>
<gene>
    <name evidence="2" type="ORF">THAOC_19076</name>
</gene>
<evidence type="ECO:0000256" key="1">
    <source>
        <dbReference type="SAM" id="MobiDB-lite"/>
    </source>
</evidence>
<feature type="compositionally biased region" description="Gly residues" evidence="1">
    <location>
        <begin position="67"/>
        <end position="76"/>
    </location>
</feature>
<feature type="region of interest" description="Disordered" evidence="1">
    <location>
        <begin position="131"/>
        <end position="159"/>
    </location>
</feature>
<evidence type="ECO:0000313" key="3">
    <source>
        <dbReference type="Proteomes" id="UP000266841"/>
    </source>
</evidence>
<protein>
    <submittedName>
        <fullName evidence="2">Uncharacterized protein</fullName>
    </submittedName>
</protein>
<feature type="compositionally biased region" description="Basic residues" evidence="1">
    <location>
        <begin position="23"/>
        <end position="34"/>
    </location>
</feature>
<name>K0SHR1_THAOC</name>
<proteinExistence type="predicted"/>
<dbReference type="Proteomes" id="UP000266841">
    <property type="component" value="Unassembled WGS sequence"/>
</dbReference>
<organism evidence="2 3">
    <name type="scientific">Thalassiosira oceanica</name>
    <name type="common">Marine diatom</name>
    <dbReference type="NCBI Taxonomy" id="159749"/>
    <lineage>
        <taxon>Eukaryota</taxon>
        <taxon>Sar</taxon>
        <taxon>Stramenopiles</taxon>
        <taxon>Ochrophyta</taxon>
        <taxon>Bacillariophyta</taxon>
        <taxon>Coscinodiscophyceae</taxon>
        <taxon>Thalassiosirophycidae</taxon>
        <taxon>Thalassiosirales</taxon>
        <taxon>Thalassiosiraceae</taxon>
        <taxon>Thalassiosira</taxon>
    </lineage>
</organism>
<accession>K0SHR1</accession>
<sequence>EGGGVRVRRRRRMGSLAGERQQGRPRRPGTRRPPRTSLSRPTASLVPLPATLPSTAPGRMPGREGRQGGSSGGGEGAAATRVVADCIPRDDEADLDGEGCFAAANDCPGTRAGTGTDLNGGRALELVTITAPHEAGQNAAGGGEHKRGRPPPPSRERMR</sequence>
<comment type="caution">
    <text evidence="2">The sequence shown here is derived from an EMBL/GenBank/DDBJ whole genome shotgun (WGS) entry which is preliminary data.</text>
</comment>
<feature type="non-terminal residue" evidence="2">
    <location>
        <position position="1"/>
    </location>
</feature>
<feature type="region of interest" description="Disordered" evidence="1">
    <location>
        <begin position="1"/>
        <end position="78"/>
    </location>
</feature>
<feature type="compositionally biased region" description="Basic residues" evidence="1">
    <location>
        <begin position="1"/>
        <end position="13"/>
    </location>
</feature>
<dbReference type="AlphaFoldDB" id="K0SHR1"/>
<evidence type="ECO:0000313" key="2">
    <source>
        <dbReference type="EMBL" id="EJK60546.1"/>
    </source>
</evidence>
<reference evidence="2 3" key="1">
    <citation type="journal article" date="2012" name="Genome Biol.">
        <title>Genome and low-iron response of an oceanic diatom adapted to chronic iron limitation.</title>
        <authorList>
            <person name="Lommer M."/>
            <person name="Specht M."/>
            <person name="Roy A.S."/>
            <person name="Kraemer L."/>
            <person name="Andreson R."/>
            <person name="Gutowska M.A."/>
            <person name="Wolf J."/>
            <person name="Bergner S.V."/>
            <person name="Schilhabel M.B."/>
            <person name="Klostermeier U.C."/>
            <person name="Beiko R.G."/>
            <person name="Rosenstiel P."/>
            <person name="Hippler M."/>
            <person name="Laroche J."/>
        </authorList>
    </citation>
    <scope>NUCLEOTIDE SEQUENCE [LARGE SCALE GENOMIC DNA]</scope>
    <source>
        <strain evidence="2 3">CCMP1005</strain>
    </source>
</reference>
<dbReference type="EMBL" id="AGNL01020944">
    <property type="protein sequence ID" value="EJK60546.1"/>
    <property type="molecule type" value="Genomic_DNA"/>
</dbReference>